<sequence>MASPHAAHSDLESLHLLSTHSEGIGTTVTRSRFWRWVGVLALGLSAIVCVVTLPPNGHAFFMMDLPSQDHPEDLLRREDVLIQEGLQHQLAKLSHVEPIVDEKPSEPVKLVTPAPLAPVTLAPVKLPKLKLLKMPNLTPMPSAAAVPTNIVTPVLLPQRSQSLSNSTIWEDPFSMFCFLVVVQSEMELIRWQFKNGAGIFLCTSWRVYSGEKEPMLIGTYPDGTIAKTTSIPGPEAFFGKAYFWGCDHSTKYLMNANVLQRAWDNAQADGVAGLHSWIIKVDPDSALSPVRLRKIFKTKQFHKQDNASTTVGRYFKNCRVMSSMQGSIEILSRQAFYLYNGKKAECQRSMDWWHMGEDIFTFKCLEQLGVEASDIGEGVLDTYCARSMSCVQHHGLPNCSLPNVALFHPLKSRDQFEKCWKEIQRVEQSSMEQ</sequence>
<keyword evidence="3" id="KW-0808">Transferase</keyword>
<evidence type="ECO:0000313" key="4">
    <source>
        <dbReference type="Proteomes" id="UP001152797"/>
    </source>
</evidence>
<organism evidence="2">
    <name type="scientific">Cladocopium goreaui</name>
    <dbReference type="NCBI Taxonomy" id="2562237"/>
    <lineage>
        <taxon>Eukaryota</taxon>
        <taxon>Sar</taxon>
        <taxon>Alveolata</taxon>
        <taxon>Dinophyceae</taxon>
        <taxon>Suessiales</taxon>
        <taxon>Symbiodiniaceae</taxon>
        <taxon>Cladocopium</taxon>
    </lineage>
</organism>
<keyword evidence="4" id="KW-1185">Reference proteome</keyword>
<keyword evidence="1" id="KW-0812">Transmembrane</keyword>
<keyword evidence="1" id="KW-1133">Transmembrane helix</keyword>
<dbReference type="EMBL" id="CAMXCT030000192">
    <property type="protein sequence ID" value="CAL4762570.1"/>
    <property type="molecule type" value="Genomic_DNA"/>
</dbReference>
<evidence type="ECO:0000313" key="2">
    <source>
        <dbReference type="EMBL" id="CAI3975258.1"/>
    </source>
</evidence>
<evidence type="ECO:0000256" key="1">
    <source>
        <dbReference type="SAM" id="Phobius"/>
    </source>
</evidence>
<dbReference type="EMBL" id="CAMXCT020000192">
    <property type="protein sequence ID" value="CAL1128633.1"/>
    <property type="molecule type" value="Genomic_DNA"/>
</dbReference>
<dbReference type="AlphaFoldDB" id="A0A9P1FGF0"/>
<evidence type="ECO:0000313" key="3">
    <source>
        <dbReference type="EMBL" id="CAL4762570.1"/>
    </source>
</evidence>
<dbReference type="GO" id="GO:0016740">
    <property type="term" value="F:transferase activity"/>
    <property type="evidence" value="ECO:0007669"/>
    <property type="project" value="UniProtKB-KW"/>
</dbReference>
<accession>A0A9P1FGF0</accession>
<name>A0A9P1FGF0_9DINO</name>
<reference evidence="2" key="1">
    <citation type="submission" date="2022-10" db="EMBL/GenBank/DDBJ databases">
        <authorList>
            <person name="Chen Y."/>
            <person name="Dougan E. K."/>
            <person name="Chan C."/>
            <person name="Rhodes N."/>
            <person name="Thang M."/>
        </authorList>
    </citation>
    <scope>NUCLEOTIDE SEQUENCE</scope>
</reference>
<comment type="caution">
    <text evidence="2">The sequence shown here is derived from an EMBL/GenBank/DDBJ whole genome shotgun (WGS) entry which is preliminary data.</text>
</comment>
<reference evidence="3 4" key="2">
    <citation type="submission" date="2024-05" db="EMBL/GenBank/DDBJ databases">
        <authorList>
            <person name="Chen Y."/>
            <person name="Shah S."/>
            <person name="Dougan E. K."/>
            <person name="Thang M."/>
            <person name="Chan C."/>
        </authorList>
    </citation>
    <scope>NUCLEOTIDE SEQUENCE [LARGE SCALE GENOMIC DNA]</scope>
</reference>
<proteinExistence type="predicted"/>
<dbReference type="EMBL" id="CAMXCT010000192">
    <property type="protein sequence ID" value="CAI3975258.1"/>
    <property type="molecule type" value="Genomic_DNA"/>
</dbReference>
<protein>
    <submittedName>
        <fullName evidence="3">Nucleotide-diphospho-sugar transferase domain-containing protein</fullName>
    </submittedName>
</protein>
<dbReference type="Proteomes" id="UP001152797">
    <property type="component" value="Unassembled WGS sequence"/>
</dbReference>
<feature type="transmembrane region" description="Helical" evidence="1">
    <location>
        <begin position="33"/>
        <end position="53"/>
    </location>
</feature>
<gene>
    <name evidence="2" type="ORF">C1SCF055_LOCUS3602</name>
</gene>
<keyword evidence="1" id="KW-0472">Membrane</keyword>